<dbReference type="SUPFAM" id="SSF52540">
    <property type="entry name" value="P-loop containing nucleoside triphosphate hydrolases"/>
    <property type="match status" value="1"/>
</dbReference>
<feature type="region of interest" description="Disordered" evidence="3">
    <location>
        <begin position="864"/>
        <end position="886"/>
    </location>
</feature>
<feature type="coiled-coil region" evidence="2">
    <location>
        <begin position="195"/>
        <end position="229"/>
    </location>
</feature>
<organism evidence="5 6">
    <name type="scientific">Orbilia ellipsospora</name>
    <dbReference type="NCBI Taxonomy" id="2528407"/>
    <lineage>
        <taxon>Eukaryota</taxon>
        <taxon>Fungi</taxon>
        <taxon>Dikarya</taxon>
        <taxon>Ascomycota</taxon>
        <taxon>Pezizomycotina</taxon>
        <taxon>Orbiliomycetes</taxon>
        <taxon>Orbiliales</taxon>
        <taxon>Orbiliaceae</taxon>
        <taxon>Orbilia</taxon>
    </lineage>
</organism>
<keyword evidence="1" id="KW-0677">Repeat</keyword>
<dbReference type="InterPro" id="IPR027417">
    <property type="entry name" value="P-loop_NTPase"/>
</dbReference>
<feature type="domain" description="NACHT" evidence="4">
    <location>
        <begin position="301"/>
        <end position="449"/>
    </location>
</feature>
<protein>
    <recommendedName>
        <fullName evidence="4">NACHT domain-containing protein</fullName>
    </recommendedName>
</protein>
<comment type="caution">
    <text evidence="5">The sequence shown here is derived from an EMBL/GenBank/DDBJ whole genome shotgun (WGS) entry which is preliminary data.</text>
</comment>
<evidence type="ECO:0000256" key="1">
    <source>
        <dbReference type="ARBA" id="ARBA00022737"/>
    </source>
</evidence>
<evidence type="ECO:0000256" key="2">
    <source>
        <dbReference type="SAM" id="Coils"/>
    </source>
</evidence>
<dbReference type="Gene3D" id="3.40.50.300">
    <property type="entry name" value="P-loop containing nucleotide triphosphate hydrolases"/>
    <property type="match status" value="1"/>
</dbReference>
<keyword evidence="2" id="KW-0175">Coiled coil</keyword>
<dbReference type="InterPro" id="IPR056884">
    <property type="entry name" value="NPHP3-like_N"/>
</dbReference>
<reference evidence="5 6" key="1">
    <citation type="submission" date="2019-10" db="EMBL/GenBank/DDBJ databases">
        <authorList>
            <person name="Palmer J.M."/>
        </authorList>
    </citation>
    <scope>NUCLEOTIDE SEQUENCE [LARGE SCALE GENOMIC DNA]</scope>
    <source>
        <strain evidence="5 6">TWF694</strain>
    </source>
</reference>
<dbReference type="InterPro" id="IPR007111">
    <property type="entry name" value="NACHT_NTPase"/>
</dbReference>
<gene>
    <name evidence="5" type="ORF">TWF694_004557</name>
</gene>
<dbReference type="InterPro" id="IPR056125">
    <property type="entry name" value="DUF7708"/>
</dbReference>
<sequence length="1468" mass="168670">MAKPLFRNATNSFLDSLSNEERVHFDKIQRPEDIINHIKTINAPGFTGDRSRRTLARITKFIERAKPYFSIVDIAIQSDPTVASLVWSGIRLVTQLAVNFCSFFDKLTDMIEKIGKRLPIYEQYIGIFENKMPPTLEFSLCEVYKDLLLFFYECIKLFSKRRSRLLKPLRPFMDLMWVPFENRFSDLLDRIQEHHEIIKEEVHAANLVLEDAERERQRVEREKQRLARRKIDEVYSLTESEKAARIRKAKSKVLKRCLKWISPKEFMGTYEKALDSRLEGTAEWIFQNQKYQLWENYKSSNILWINGSPGRGKTILAGSIVEKMQQTIEISGSKNNALAYFFFQKNRKDQTSRDDAYRAMIAQILDQHSQDENVVDKISFVMEEKRTGQLAASQRQLLEILQLLKEGFHTTTFVLDGIDECSDGGDFVVEMIRLADSPSVRLLFLSRPNVRELYEDSDRYLTLAFEADSVIKDIGAYLEIHISDMQAKGMLPATLDYQDIYQRLLSGADGMFLWAHLMVTFLQSKALTPWQRHQTIMSVNFPEGLETMYDRILSLLRAGNSAERHIAKRVVSWLLNWKDNLTMTTAEMRVALKLAVQGVQGPGDEISDDAVIVSCAGLVEKFRNIHENIIIFRLIHLSLAEYLEKLAGEPGEHQWLFDIDDIDQELALVCLSYLTYCVPAGPLSGEVGRRPDRPGVQNCFPFIKYAAMNWTRYLWQFCGTDTRTLSTVTMKQVSTSVSSLFSALEKFITQKAIVMAWIESYYLFHDYPIFHEVLRYLEVASSEFFNNTGFVADNDAVVIFEKLRQLAKDLRDLDTNWRTVLINDPYTIWVDVTAFAKSDFWLQTNATKVEEFDAYARAGTKESIETNNVHRDDHEHSETPFAATDSVSQDGSTLGILTVHYPLAFRKLLDRPAPITFGELYKYSSGWKARFETWDLLQAPSRKASQIWLDLEQEEVWIQLCQTLRREETSQEREWKVQFPLAVSASLDIIAVLRTVYRLKTINSSPTSNHVSSVKLPVENLPRTLQTWCTYESSKGYEAMTINSEEHFSEYTVVFSHCPSTIAYTEFERTTKKRTLAIFEILWQENDVGARLIRSKTFLGGPGVEGNSNWRFRIDKLETVLRENPANWSGMASRGNLPVGKSLIAFHPWKSLIAYSTFFGVSVWDYTTDASEDIYSEMSEHQSSHLKFSECGAFITLLDHRQLNSFSPIIIIPLKGRATIEKSKLKMITSSSATSKSNFDIQTMTRKRKLVNRINDGADIDRMDIQHRNCSKKMMMDPAGIQFSNTKNRTTAEWLSYDNNNNTIDLRQIDKKGECMRRSLCSIPKTDKYKDRIVTMAGRSVGGEGGSNHVDYVNLVLQKLPQSSHTLSGQPYNLPIVVRRAQGTFQTERPSVNKITGSTKSREGSVWNYLQTTTNTIEAGSAKLLTADGFKYPEEVAAIPNQWDITTYQRRNGVDIRDRNFPSNYQCR</sequence>
<dbReference type="PANTHER" id="PTHR10039">
    <property type="entry name" value="AMELOGENIN"/>
    <property type="match status" value="1"/>
</dbReference>
<name>A0AAV9WWT2_9PEZI</name>
<dbReference type="Proteomes" id="UP001365542">
    <property type="component" value="Unassembled WGS sequence"/>
</dbReference>
<dbReference type="PANTHER" id="PTHR10039:SF14">
    <property type="entry name" value="NACHT DOMAIN-CONTAINING PROTEIN"/>
    <property type="match status" value="1"/>
</dbReference>
<evidence type="ECO:0000259" key="4">
    <source>
        <dbReference type="PROSITE" id="PS50837"/>
    </source>
</evidence>
<dbReference type="Pfam" id="PF24809">
    <property type="entry name" value="DUF7708"/>
    <property type="match status" value="1"/>
</dbReference>
<evidence type="ECO:0000313" key="6">
    <source>
        <dbReference type="Proteomes" id="UP001365542"/>
    </source>
</evidence>
<dbReference type="PROSITE" id="PS50837">
    <property type="entry name" value="NACHT"/>
    <property type="match status" value="1"/>
</dbReference>
<evidence type="ECO:0000256" key="3">
    <source>
        <dbReference type="SAM" id="MobiDB-lite"/>
    </source>
</evidence>
<dbReference type="EMBL" id="JAVHJO010000015">
    <property type="protein sequence ID" value="KAK6527573.1"/>
    <property type="molecule type" value="Genomic_DNA"/>
</dbReference>
<accession>A0AAV9WWT2</accession>
<feature type="compositionally biased region" description="Basic and acidic residues" evidence="3">
    <location>
        <begin position="864"/>
        <end position="878"/>
    </location>
</feature>
<evidence type="ECO:0000313" key="5">
    <source>
        <dbReference type="EMBL" id="KAK6527573.1"/>
    </source>
</evidence>
<keyword evidence="6" id="KW-1185">Reference proteome</keyword>
<dbReference type="Pfam" id="PF24883">
    <property type="entry name" value="NPHP3_N"/>
    <property type="match status" value="1"/>
</dbReference>
<proteinExistence type="predicted"/>